<gene>
    <name evidence="6" type="ORF">KYY02_29950</name>
</gene>
<evidence type="ECO:0000256" key="2">
    <source>
        <dbReference type="ARBA" id="ARBA00022840"/>
    </source>
</evidence>
<feature type="repeat" description="TPR" evidence="3">
    <location>
        <begin position="433"/>
        <end position="466"/>
    </location>
</feature>
<dbReference type="PANTHER" id="PTHR16305">
    <property type="entry name" value="TESTICULAR SOLUBLE ADENYLYL CYCLASE"/>
    <property type="match status" value="1"/>
</dbReference>
<dbReference type="Gene3D" id="1.10.10.10">
    <property type="entry name" value="Winged helix-like DNA-binding domain superfamily/Winged helix DNA-binding domain"/>
    <property type="match status" value="1"/>
</dbReference>
<dbReference type="PRINTS" id="PR00038">
    <property type="entry name" value="HTHLUXR"/>
</dbReference>
<dbReference type="Pfam" id="PF13191">
    <property type="entry name" value="AAA_16"/>
    <property type="match status" value="1"/>
</dbReference>
<organism evidence="6 7">
    <name type="scientific">Streptomyces pimonensis</name>
    <dbReference type="NCBI Taxonomy" id="2860288"/>
    <lineage>
        <taxon>Bacteria</taxon>
        <taxon>Bacillati</taxon>
        <taxon>Actinomycetota</taxon>
        <taxon>Actinomycetes</taxon>
        <taxon>Kitasatosporales</taxon>
        <taxon>Streptomycetaceae</taxon>
        <taxon>Streptomyces</taxon>
    </lineage>
</organism>
<dbReference type="EMBL" id="JAHWZY010000050">
    <property type="protein sequence ID" value="MEZ3182728.1"/>
    <property type="molecule type" value="Genomic_DNA"/>
</dbReference>
<dbReference type="PROSITE" id="PS50043">
    <property type="entry name" value="HTH_LUXR_2"/>
    <property type="match status" value="1"/>
</dbReference>
<feature type="domain" description="HTH luxR-type" evidence="5">
    <location>
        <begin position="863"/>
        <end position="928"/>
    </location>
</feature>
<keyword evidence="7" id="KW-1185">Reference proteome</keyword>
<dbReference type="SUPFAM" id="SSF52540">
    <property type="entry name" value="P-loop containing nucleoside triphosphate hydrolases"/>
    <property type="match status" value="1"/>
</dbReference>
<dbReference type="InterPro" id="IPR027417">
    <property type="entry name" value="P-loop_NTPase"/>
</dbReference>
<name>A0ABV4J7J0_9ACTN</name>
<dbReference type="Proteomes" id="UP001567537">
    <property type="component" value="Unassembled WGS sequence"/>
</dbReference>
<dbReference type="SMART" id="SM00028">
    <property type="entry name" value="TPR"/>
    <property type="match status" value="4"/>
</dbReference>
<sequence>MSASGSSGRSSKERRGTRRRTSGVPHVSSAAEERGRYSELLRTIESSLPPLVCREDELAIATECLADPQQNCLVVEGDSGVGKSRLGLEVLRLAARQGHPTARAVATVASAAIPLATLAHLLPENVVLQDPVALFRATAAELRPLPAARRLVLMVDDLHLIDGTSMSLLRQLLDADVIFLIALVRTNDADSRNSAALQADSTHTSWMHLEPFSEEAVAQYLRVVLDGPVSGTAVAGFHRLSNGNALLLRELLVGALKAGSLHRVSSIWQLEEHAVSSPTLARMISRRLDVLGPAEHSLVETLACCEPLDIEALESGVPKADLGRLESEGIVRVRHSGQRHMCSLAHPLYGEVIRRRIPRVRQRAIYREQANWLKRRGRRRRDDAMRIATFELAADGTTSTPTLLSAARLARHGRDHEKVIELLEAIPQAEADFSVASMRGEAYYQIGDFSEAEEALGRAYELAPDVEQFLSVVMLRTQNAFYGQCSLTRALEINSEAVRDERFPAAGPVLKIIEAAIRLYSDTTGDVLEMLRDVERIPVPPVRHWALLQRSLALSFRGRSDEAVKCARRAHAEHQEYIREEKHQDHPTHDSLPAAWVTLAYVEGGLFDDARAVAGAAYDYALKTCSRQPQSLHACQLGRCELVAGNLKAARAWYLEAVASAHGLRQPMIHEQAWAGLMAVHAQLGETEQALFAAARYEETMAERPTRGVEVAMSVAAVGRAWLQFALGEPERAVGELDEAIERLRAKQQYANEGWLLIEKVRLGGADEASARLDELARRHPGSLMRVRSEIASAVVARNGEDLMGSVESCSGIGLHLLAAETSLAASQAFTARGDKKRAARALQVSEWHCHRSGGARTPGLTRWPGAAPLTRREREVSLLAAKGMTSRQIAAHLVLSARTVENVLQRVYNKTGVSSRRELTEALSTVVSGHLEENPDTDGVRKPARRSLR</sequence>
<dbReference type="PROSITE" id="PS00622">
    <property type="entry name" value="HTH_LUXR_1"/>
    <property type="match status" value="1"/>
</dbReference>
<dbReference type="PANTHER" id="PTHR16305:SF35">
    <property type="entry name" value="TRANSCRIPTIONAL ACTIVATOR DOMAIN"/>
    <property type="match status" value="1"/>
</dbReference>
<evidence type="ECO:0000256" key="1">
    <source>
        <dbReference type="ARBA" id="ARBA00022741"/>
    </source>
</evidence>
<reference evidence="6 7" key="1">
    <citation type="journal article" date="2021" name="Res Sq">
        <title>Streptomyces Pimoensis sp. nov., Isolated From the Taklimakan Desert in Xinjiang, China.</title>
        <authorList>
            <person name="Zhang P."/>
            <person name="Luo X."/>
            <person name="Luo X."/>
            <person name="Liu Z."/>
            <person name="Xia Z."/>
            <person name="Wan C."/>
            <person name="zhang L."/>
        </authorList>
    </citation>
    <scope>NUCLEOTIDE SEQUENCE [LARGE SCALE GENOMIC DNA]</scope>
    <source>
        <strain evidence="6 7">TRM75549</strain>
    </source>
</reference>
<dbReference type="InterPro" id="IPR019734">
    <property type="entry name" value="TPR_rpt"/>
</dbReference>
<dbReference type="Pfam" id="PF00196">
    <property type="entry name" value="GerE"/>
    <property type="match status" value="1"/>
</dbReference>
<feature type="compositionally biased region" description="Basic and acidic residues" evidence="4">
    <location>
        <begin position="931"/>
        <end position="942"/>
    </location>
</feature>
<dbReference type="InterPro" id="IPR041664">
    <property type="entry name" value="AAA_16"/>
</dbReference>
<dbReference type="InterPro" id="IPR000792">
    <property type="entry name" value="Tscrpt_reg_LuxR_C"/>
</dbReference>
<dbReference type="SUPFAM" id="SSF46894">
    <property type="entry name" value="C-terminal effector domain of the bipartite response regulators"/>
    <property type="match status" value="1"/>
</dbReference>
<evidence type="ECO:0000259" key="5">
    <source>
        <dbReference type="PROSITE" id="PS50043"/>
    </source>
</evidence>
<feature type="region of interest" description="Disordered" evidence="4">
    <location>
        <begin position="1"/>
        <end position="32"/>
    </location>
</feature>
<dbReference type="Gene3D" id="1.25.40.10">
    <property type="entry name" value="Tetratricopeptide repeat domain"/>
    <property type="match status" value="2"/>
</dbReference>
<feature type="region of interest" description="Disordered" evidence="4">
    <location>
        <begin position="931"/>
        <end position="950"/>
    </location>
</feature>
<dbReference type="InterPro" id="IPR011990">
    <property type="entry name" value="TPR-like_helical_dom_sf"/>
</dbReference>
<comment type="caution">
    <text evidence="6">The sequence shown here is derived from an EMBL/GenBank/DDBJ whole genome shotgun (WGS) entry which is preliminary data.</text>
</comment>
<evidence type="ECO:0000256" key="3">
    <source>
        <dbReference type="PROSITE-ProRule" id="PRU00339"/>
    </source>
</evidence>
<dbReference type="Gene3D" id="3.40.50.300">
    <property type="entry name" value="P-loop containing nucleotide triphosphate hydrolases"/>
    <property type="match status" value="1"/>
</dbReference>
<proteinExistence type="predicted"/>
<dbReference type="SUPFAM" id="SSF48452">
    <property type="entry name" value="TPR-like"/>
    <property type="match status" value="1"/>
</dbReference>
<dbReference type="InterPro" id="IPR016032">
    <property type="entry name" value="Sig_transdc_resp-reg_C-effctor"/>
</dbReference>
<dbReference type="SMART" id="SM00421">
    <property type="entry name" value="HTH_LUXR"/>
    <property type="match status" value="1"/>
</dbReference>
<dbReference type="Pfam" id="PF13181">
    <property type="entry name" value="TPR_8"/>
    <property type="match status" value="1"/>
</dbReference>
<protein>
    <submittedName>
        <fullName evidence="6">LuxR C-terminal-related transcriptional regulator</fullName>
    </submittedName>
</protein>
<keyword evidence="1" id="KW-0547">Nucleotide-binding</keyword>
<dbReference type="CDD" id="cd06170">
    <property type="entry name" value="LuxR_C_like"/>
    <property type="match status" value="1"/>
</dbReference>
<evidence type="ECO:0000313" key="6">
    <source>
        <dbReference type="EMBL" id="MEZ3182728.1"/>
    </source>
</evidence>
<dbReference type="PROSITE" id="PS50005">
    <property type="entry name" value="TPR"/>
    <property type="match status" value="1"/>
</dbReference>
<accession>A0ABV4J7J0</accession>
<keyword evidence="3" id="KW-0802">TPR repeat</keyword>
<dbReference type="InterPro" id="IPR036388">
    <property type="entry name" value="WH-like_DNA-bd_sf"/>
</dbReference>
<dbReference type="RefSeq" id="WP_371243688.1">
    <property type="nucleotide sequence ID" value="NZ_JAHWZY010000050.1"/>
</dbReference>
<evidence type="ECO:0000313" key="7">
    <source>
        <dbReference type="Proteomes" id="UP001567537"/>
    </source>
</evidence>
<evidence type="ECO:0000256" key="4">
    <source>
        <dbReference type="SAM" id="MobiDB-lite"/>
    </source>
</evidence>
<keyword evidence="2" id="KW-0067">ATP-binding</keyword>